<name>A0ABV9TEX6_9MICC</name>
<reference evidence="3" key="1">
    <citation type="journal article" date="2019" name="Int. J. Syst. Evol. Microbiol.">
        <title>The Global Catalogue of Microorganisms (GCM) 10K type strain sequencing project: providing services to taxonomists for standard genome sequencing and annotation.</title>
        <authorList>
            <consortium name="The Broad Institute Genomics Platform"/>
            <consortium name="The Broad Institute Genome Sequencing Center for Infectious Disease"/>
            <person name="Wu L."/>
            <person name="Ma J."/>
        </authorList>
    </citation>
    <scope>NUCLEOTIDE SEQUENCE [LARGE SCALE GENOMIC DNA]</scope>
    <source>
        <strain evidence="3">CGMCC 4.6946</strain>
    </source>
</reference>
<evidence type="ECO:0000256" key="1">
    <source>
        <dbReference type="SAM" id="MobiDB-lite"/>
    </source>
</evidence>
<dbReference type="RefSeq" id="WP_277552419.1">
    <property type="nucleotide sequence ID" value="NZ_JARAMH010000027.1"/>
</dbReference>
<evidence type="ECO:0000313" key="2">
    <source>
        <dbReference type="EMBL" id="MFC4902491.1"/>
    </source>
</evidence>
<feature type="compositionally biased region" description="Gly residues" evidence="1">
    <location>
        <begin position="47"/>
        <end position="56"/>
    </location>
</feature>
<keyword evidence="3" id="KW-1185">Reference proteome</keyword>
<dbReference type="Proteomes" id="UP001595797">
    <property type="component" value="Unassembled WGS sequence"/>
</dbReference>
<protein>
    <submittedName>
        <fullName evidence="2">Uncharacterized protein</fullName>
    </submittedName>
</protein>
<feature type="region of interest" description="Disordered" evidence="1">
    <location>
        <begin position="45"/>
        <end position="96"/>
    </location>
</feature>
<comment type="caution">
    <text evidence="2">The sequence shown here is derived from an EMBL/GenBank/DDBJ whole genome shotgun (WGS) entry which is preliminary data.</text>
</comment>
<evidence type="ECO:0000313" key="3">
    <source>
        <dbReference type="Proteomes" id="UP001595797"/>
    </source>
</evidence>
<organism evidence="2 3">
    <name type="scientific">Kocuria oceani</name>
    <dbReference type="NCBI Taxonomy" id="988827"/>
    <lineage>
        <taxon>Bacteria</taxon>
        <taxon>Bacillati</taxon>
        <taxon>Actinomycetota</taxon>
        <taxon>Actinomycetes</taxon>
        <taxon>Micrococcales</taxon>
        <taxon>Micrococcaceae</taxon>
        <taxon>Kocuria</taxon>
    </lineage>
</organism>
<sequence>MVIGGTIDWLASSAVVGARGRIGWSMPAAGTVRWTGAEAAGWARAGSGAGGVGAGEGVTAEGAREGVGEGETDAVGAIEAAPPALSGESPQVQDVP</sequence>
<proteinExistence type="predicted"/>
<gene>
    <name evidence="2" type="ORF">ACFPCS_02790</name>
</gene>
<dbReference type="EMBL" id="JBHSIW010000004">
    <property type="protein sequence ID" value="MFC4902491.1"/>
    <property type="molecule type" value="Genomic_DNA"/>
</dbReference>
<accession>A0ABV9TEX6</accession>